<accession>A0ABW9RSW2</accession>
<feature type="transmembrane region" description="Helical" evidence="3">
    <location>
        <begin position="223"/>
        <end position="241"/>
    </location>
</feature>
<keyword evidence="6" id="KW-1185">Reference proteome</keyword>
<dbReference type="CDD" id="cd06257">
    <property type="entry name" value="DnaJ"/>
    <property type="match status" value="1"/>
</dbReference>
<dbReference type="Gene3D" id="1.10.287.110">
    <property type="entry name" value="DnaJ domain"/>
    <property type="match status" value="1"/>
</dbReference>
<keyword evidence="3" id="KW-1133">Transmembrane helix</keyword>
<dbReference type="InterPro" id="IPR036869">
    <property type="entry name" value="J_dom_sf"/>
</dbReference>
<dbReference type="InterPro" id="IPR051948">
    <property type="entry name" value="Hsp70_co-chaperone_J-domain"/>
</dbReference>
<dbReference type="PANTHER" id="PTHR44360:SF1">
    <property type="entry name" value="DNAJ HOMOLOG SUBFAMILY B MEMBER 9"/>
    <property type="match status" value="1"/>
</dbReference>
<dbReference type="PANTHER" id="PTHR44360">
    <property type="entry name" value="DNAJ HOMOLOG SUBFAMILY B MEMBER 9"/>
    <property type="match status" value="1"/>
</dbReference>
<dbReference type="SMART" id="SM00271">
    <property type="entry name" value="DnaJ"/>
    <property type="match status" value="1"/>
</dbReference>
<feature type="transmembrane region" description="Helical" evidence="3">
    <location>
        <begin position="247"/>
        <end position="263"/>
    </location>
</feature>
<proteinExistence type="predicted"/>
<organism evidence="5 6">
    <name type="scientific">Fulvivirga kasyanovii</name>
    <dbReference type="NCBI Taxonomy" id="396812"/>
    <lineage>
        <taxon>Bacteria</taxon>
        <taxon>Pseudomonadati</taxon>
        <taxon>Bacteroidota</taxon>
        <taxon>Cytophagia</taxon>
        <taxon>Cytophagales</taxon>
        <taxon>Fulvivirgaceae</taxon>
        <taxon>Fulvivirga</taxon>
    </lineage>
</organism>
<dbReference type="InterPro" id="IPR018253">
    <property type="entry name" value="DnaJ_domain_CS"/>
</dbReference>
<dbReference type="InterPro" id="IPR001623">
    <property type="entry name" value="DnaJ_domain"/>
</dbReference>
<gene>
    <name evidence="5" type="ORF">E1163_20040</name>
</gene>
<comment type="caution">
    <text evidence="5">The sequence shown here is derived from an EMBL/GenBank/DDBJ whole genome shotgun (WGS) entry which is preliminary data.</text>
</comment>
<feature type="transmembrane region" description="Helical" evidence="3">
    <location>
        <begin position="113"/>
        <end position="134"/>
    </location>
</feature>
<evidence type="ECO:0000256" key="2">
    <source>
        <dbReference type="SAM" id="MobiDB-lite"/>
    </source>
</evidence>
<sequence length="264" mass="30084">MVKDYYSILGINREASKDEIKEAYRKLALLYHPDTSSQPGSSEKFHDINEAYQVLGNEGKRLQYDLLYNSTTQPGPPTMRRTYTQRKRPPVHTPTGTPTKEEYEDSIRPYLKYSILFSRVAFVFCLFLFLDYYLPRKTTLDIVSAVEKNYINEGMSNYDIAIEVFIGDGTGLRIPEEHHDYFKAGDSVAVKRTFITHTGINIIKTAKPLYPIRAYGNIYGPKIFLVYILAFCSLMGGIVNLSPHGKISFGVASAFFLLIVYILI</sequence>
<evidence type="ECO:0000256" key="1">
    <source>
        <dbReference type="ARBA" id="ARBA00023186"/>
    </source>
</evidence>
<feature type="domain" description="J" evidence="4">
    <location>
        <begin position="4"/>
        <end position="68"/>
    </location>
</feature>
<keyword evidence="1" id="KW-0143">Chaperone</keyword>
<dbReference type="SUPFAM" id="SSF46565">
    <property type="entry name" value="Chaperone J-domain"/>
    <property type="match status" value="1"/>
</dbReference>
<evidence type="ECO:0000313" key="5">
    <source>
        <dbReference type="EMBL" id="MTI27257.1"/>
    </source>
</evidence>
<dbReference type="Pfam" id="PF00226">
    <property type="entry name" value="DnaJ"/>
    <property type="match status" value="1"/>
</dbReference>
<keyword evidence="3" id="KW-0812">Transmembrane</keyword>
<keyword evidence="3" id="KW-0472">Membrane</keyword>
<evidence type="ECO:0000313" key="6">
    <source>
        <dbReference type="Proteomes" id="UP000798808"/>
    </source>
</evidence>
<feature type="region of interest" description="Disordered" evidence="2">
    <location>
        <begin position="74"/>
        <end position="101"/>
    </location>
</feature>
<name>A0ABW9RSW2_9BACT</name>
<dbReference type="PROSITE" id="PS50076">
    <property type="entry name" value="DNAJ_2"/>
    <property type="match status" value="1"/>
</dbReference>
<evidence type="ECO:0000259" key="4">
    <source>
        <dbReference type="PROSITE" id="PS50076"/>
    </source>
</evidence>
<dbReference type="PRINTS" id="PR00625">
    <property type="entry name" value="JDOMAIN"/>
</dbReference>
<dbReference type="EMBL" id="SMLW01000619">
    <property type="protein sequence ID" value="MTI27257.1"/>
    <property type="molecule type" value="Genomic_DNA"/>
</dbReference>
<reference evidence="5 6" key="1">
    <citation type="submission" date="2019-02" db="EMBL/GenBank/DDBJ databases">
        <authorList>
            <person name="Goldberg S.R."/>
            <person name="Haltli B.A."/>
            <person name="Correa H."/>
            <person name="Russell K.G."/>
        </authorList>
    </citation>
    <scope>NUCLEOTIDE SEQUENCE [LARGE SCALE GENOMIC DNA]</scope>
    <source>
        <strain evidence="5 6">JCM 16186</strain>
    </source>
</reference>
<protein>
    <submittedName>
        <fullName evidence="5">J domain-containing protein</fullName>
    </submittedName>
</protein>
<evidence type="ECO:0000256" key="3">
    <source>
        <dbReference type="SAM" id="Phobius"/>
    </source>
</evidence>
<dbReference type="Proteomes" id="UP000798808">
    <property type="component" value="Unassembled WGS sequence"/>
</dbReference>
<dbReference type="PROSITE" id="PS00636">
    <property type="entry name" value="DNAJ_1"/>
    <property type="match status" value="1"/>
</dbReference>